<evidence type="ECO:0000313" key="3">
    <source>
        <dbReference type="EMBL" id="GIY64361.1"/>
    </source>
</evidence>
<protein>
    <recommendedName>
        <fullName evidence="2">PIH1D1/2/3 CS-like domain-containing protein</fullName>
    </recommendedName>
</protein>
<proteinExistence type="inferred from homology"/>
<feature type="domain" description="PIH1D1/2/3 CS-like" evidence="2">
    <location>
        <begin position="22"/>
        <end position="90"/>
    </location>
</feature>
<comment type="similarity">
    <text evidence="1">Belongs to the PIH1 family.</text>
</comment>
<accession>A0AAV4V2J7</accession>
<gene>
    <name evidence="3" type="ORF">CDAR_12271</name>
</gene>
<dbReference type="Gene3D" id="2.60.40.790">
    <property type="match status" value="1"/>
</dbReference>
<dbReference type="AlphaFoldDB" id="A0AAV4V2J7"/>
<dbReference type="GO" id="GO:0045505">
    <property type="term" value="F:dynein intermediate chain binding"/>
    <property type="evidence" value="ECO:0007669"/>
    <property type="project" value="TreeGrafter"/>
</dbReference>
<reference evidence="3 4" key="1">
    <citation type="submission" date="2021-06" db="EMBL/GenBank/DDBJ databases">
        <title>Caerostris darwini draft genome.</title>
        <authorList>
            <person name="Kono N."/>
            <person name="Arakawa K."/>
        </authorList>
    </citation>
    <scope>NUCLEOTIDE SEQUENCE [LARGE SCALE GENOMIC DNA]</scope>
</reference>
<dbReference type="InterPro" id="IPR008978">
    <property type="entry name" value="HSP20-like_chaperone"/>
</dbReference>
<dbReference type="Proteomes" id="UP001054837">
    <property type="component" value="Unassembled WGS sequence"/>
</dbReference>
<dbReference type="GO" id="GO:0070286">
    <property type="term" value="P:axonemal dynein complex assembly"/>
    <property type="evidence" value="ECO:0007669"/>
    <property type="project" value="InterPro"/>
</dbReference>
<dbReference type="GO" id="GO:0005737">
    <property type="term" value="C:cytoplasm"/>
    <property type="evidence" value="ECO:0007669"/>
    <property type="project" value="TreeGrafter"/>
</dbReference>
<dbReference type="InterPro" id="IPR041442">
    <property type="entry name" value="PIH1D1/2/3_CS-like"/>
</dbReference>
<keyword evidence="4" id="KW-1185">Reference proteome</keyword>
<dbReference type="Pfam" id="PF18201">
    <property type="entry name" value="PIH1_CS"/>
    <property type="match status" value="1"/>
</dbReference>
<name>A0AAV4V2J7_9ARAC</name>
<dbReference type="PANTHER" id="PTHR21083">
    <property type="entry name" value="TWISTER"/>
    <property type="match status" value="1"/>
</dbReference>
<dbReference type="InterPro" id="IPR026697">
    <property type="entry name" value="DNAAF6"/>
</dbReference>
<sequence length="99" mass="11204">MIYQQKVTPDDIFLQLSGKGPGSNSCEGLLVKIKLDDTNSSDEIDLKISETSMVCKTQKYYLDLDFPRNMDPEKCSAKWDQTTKCLEAKLSFNEDGMLL</sequence>
<comment type="caution">
    <text evidence="3">The sequence shown here is derived from an EMBL/GenBank/DDBJ whole genome shotgun (WGS) entry which is preliminary data.</text>
</comment>
<organism evidence="3 4">
    <name type="scientific">Caerostris darwini</name>
    <dbReference type="NCBI Taxonomy" id="1538125"/>
    <lineage>
        <taxon>Eukaryota</taxon>
        <taxon>Metazoa</taxon>
        <taxon>Ecdysozoa</taxon>
        <taxon>Arthropoda</taxon>
        <taxon>Chelicerata</taxon>
        <taxon>Arachnida</taxon>
        <taxon>Araneae</taxon>
        <taxon>Araneomorphae</taxon>
        <taxon>Entelegynae</taxon>
        <taxon>Araneoidea</taxon>
        <taxon>Araneidae</taxon>
        <taxon>Caerostris</taxon>
    </lineage>
</organism>
<dbReference type="PANTHER" id="PTHR21083:SF0">
    <property type="entry name" value="DYNEIN AXONEMAL ASSEMBLY FACTOR 6"/>
    <property type="match status" value="1"/>
</dbReference>
<dbReference type="EMBL" id="BPLQ01012313">
    <property type="protein sequence ID" value="GIY64361.1"/>
    <property type="molecule type" value="Genomic_DNA"/>
</dbReference>
<evidence type="ECO:0000313" key="4">
    <source>
        <dbReference type="Proteomes" id="UP001054837"/>
    </source>
</evidence>
<evidence type="ECO:0000259" key="2">
    <source>
        <dbReference type="Pfam" id="PF18201"/>
    </source>
</evidence>
<dbReference type="GO" id="GO:0051087">
    <property type="term" value="F:protein-folding chaperone binding"/>
    <property type="evidence" value="ECO:0007669"/>
    <property type="project" value="InterPro"/>
</dbReference>
<evidence type="ECO:0000256" key="1">
    <source>
        <dbReference type="ARBA" id="ARBA00008511"/>
    </source>
</evidence>